<gene>
    <name evidence="2" type="primary">rbfA</name>
    <name evidence="3" type="ORF">AOC36_04850</name>
</gene>
<evidence type="ECO:0000256" key="1">
    <source>
        <dbReference type="ARBA" id="ARBA00022517"/>
    </source>
</evidence>
<keyword evidence="2" id="KW-0963">Cytoplasm</keyword>
<dbReference type="EMBL" id="CP013213">
    <property type="protein sequence ID" value="AMC93326.1"/>
    <property type="molecule type" value="Genomic_DNA"/>
</dbReference>
<evidence type="ECO:0000313" key="4">
    <source>
        <dbReference type="Proteomes" id="UP000063781"/>
    </source>
</evidence>
<dbReference type="PANTHER" id="PTHR33515">
    <property type="entry name" value="RIBOSOME-BINDING FACTOR A, CHLOROPLASTIC-RELATED"/>
    <property type="match status" value="1"/>
</dbReference>
<comment type="function">
    <text evidence="2">One of several proteins that assist in the late maturation steps of the functional core of the 30S ribosomal subunit. Associates with free 30S ribosomal subunits (but not with 30S subunits that are part of 70S ribosomes or polysomes). Required for efficient processing of 16S rRNA. May interact with the 5'-terminal helix region of 16S rRNA.</text>
</comment>
<dbReference type="Pfam" id="PF02033">
    <property type="entry name" value="RBFA"/>
    <property type="match status" value="1"/>
</dbReference>
<evidence type="ECO:0000313" key="3">
    <source>
        <dbReference type="EMBL" id="AMC93326.1"/>
    </source>
</evidence>
<dbReference type="InterPro" id="IPR023799">
    <property type="entry name" value="RbfA_dom_sf"/>
</dbReference>
<proteinExistence type="inferred from homology"/>
<comment type="subunit">
    <text evidence="2">Monomer. Binds 30S ribosomal subunits, but not 50S ribosomal subunits or 70S ribosomes.</text>
</comment>
<dbReference type="PANTHER" id="PTHR33515:SF1">
    <property type="entry name" value="RIBOSOME-BINDING FACTOR A, CHLOROPLASTIC-RELATED"/>
    <property type="match status" value="1"/>
</dbReference>
<dbReference type="RefSeq" id="WP_067631986.1">
    <property type="nucleotide sequence ID" value="NZ_CP013213.1"/>
</dbReference>
<evidence type="ECO:0000256" key="2">
    <source>
        <dbReference type="HAMAP-Rule" id="MF_00003"/>
    </source>
</evidence>
<accession>A0A0X8GZK6</accession>
<dbReference type="OrthoDB" id="307788at2"/>
<reference evidence="3 4" key="1">
    <citation type="submission" date="2015-10" db="EMBL/GenBank/DDBJ databases">
        <title>Erysipelothrix larvae sp. LV19 isolated from the larval gut of the rhinoceros beetle, Trypoxylus dichotomus.</title>
        <authorList>
            <person name="Lim S."/>
            <person name="Kim B.-C."/>
        </authorList>
    </citation>
    <scope>NUCLEOTIDE SEQUENCE [LARGE SCALE GENOMIC DNA]</scope>
    <source>
        <strain evidence="3 4">LV19</strain>
    </source>
</reference>
<keyword evidence="1 2" id="KW-0690">Ribosome biogenesis</keyword>
<dbReference type="Gene3D" id="3.30.300.20">
    <property type="match status" value="1"/>
</dbReference>
<dbReference type="STRING" id="1514105.AOC36_04850"/>
<dbReference type="InterPro" id="IPR000238">
    <property type="entry name" value="RbfA"/>
</dbReference>
<comment type="similarity">
    <text evidence="2">Belongs to the RbfA family.</text>
</comment>
<dbReference type="NCBIfam" id="TIGR00082">
    <property type="entry name" value="rbfA"/>
    <property type="match status" value="1"/>
</dbReference>
<name>A0A0X8GZK6_9FIRM</name>
<comment type="subcellular location">
    <subcellularLocation>
        <location evidence="2">Cytoplasm</location>
    </subcellularLocation>
</comment>
<dbReference type="SUPFAM" id="SSF89919">
    <property type="entry name" value="Ribosome-binding factor A, RbfA"/>
    <property type="match status" value="1"/>
</dbReference>
<dbReference type="AlphaFoldDB" id="A0A0X8GZK6"/>
<sequence length="116" mass="13215">MTVKKERIESIIKRVVSSTIANRLNDPALKFMSVTDVEVTNDLSFATIFVSFFEETNKVTGMEVLEKAKGLLRTEVSKSLDTRRTPELIFKLDESLEYGSKIEGILKQINDENKEK</sequence>
<dbReference type="InterPro" id="IPR015946">
    <property type="entry name" value="KH_dom-like_a/b"/>
</dbReference>
<dbReference type="KEGG" id="erl:AOC36_04850"/>
<organism evidence="3 4">
    <name type="scientific">Erysipelothrix larvae</name>
    <dbReference type="NCBI Taxonomy" id="1514105"/>
    <lineage>
        <taxon>Bacteria</taxon>
        <taxon>Bacillati</taxon>
        <taxon>Bacillota</taxon>
        <taxon>Erysipelotrichia</taxon>
        <taxon>Erysipelotrichales</taxon>
        <taxon>Erysipelotrichaceae</taxon>
        <taxon>Erysipelothrix</taxon>
    </lineage>
</organism>
<dbReference type="HAMAP" id="MF_00003">
    <property type="entry name" value="RbfA"/>
    <property type="match status" value="1"/>
</dbReference>
<dbReference type="Proteomes" id="UP000063781">
    <property type="component" value="Chromosome"/>
</dbReference>
<dbReference type="GO" id="GO:0030490">
    <property type="term" value="P:maturation of SSU-rRNA"/>
    <property type="evidence" value="ECO:0007669"/>
    <property type="project" value="UniProtKB-UniRule"/>
</dbReference>
<protein>
    <recommendedName>
        <fullName evidence="2">Ribosome-binding factor A</fullName>
    </recommendedName>
</protein>
<keyword evidence="4" id="KW-1185">Reference proteome</keyword>
<dbReference type="GO" id="GO:0043024">
    <property type="term" value="F:ribosomal small subunit binding"/>
    <property type="evidence" value="ECO:0007669"/>
    <property type="project" value="TreeGrafter"/>
</dbReference>
<dbReference type="GO" id="GO:0005829">
    <property type="term" value="C:cytosol"/>
    <property type="evidence" value="ECO:0007669"/>
    <property type="project" value="TreeGrafter"/>
</dbReference>